<name>J9D4F2_EDHAE</name>
<protein>
    <recommendedName>
        <fullName evidence="5">SP-RING-type domain-containing protein</fullName>
    </recommendedName>
</protein>
<dbReference type="OrthoDB" id="2190619at2759"/>
<dbReference type="Gene3D" id="3.30.40.10">
    <property type="entry name" value="Zinc/RING finger domain, C3HC4 (zinc finger)"/>
    <property type="match status" value="1"/>
</dbReference>
<dbReference type="AlphaFoldDB" id="J9D4F2"/>
<keyword evidence="4" id="KW-0175">Coiled coil</keyword>
<feature type="domain" description="SP-RING-type" evidence="5">
    <location>
        <begin position="100"/>
        <end position="145"/>
    </location>
</feature>
<dbReference type="GO" id="GO:0008270">
    <property type="term" value="F:zinc ion binding"/>
    <property type="evidence" value="ECO:0007669"/>
    <property type="project" value="UniProtKB-KW"/>
</dbReference>
<evidence type="ECO:0000313" key="6">
    <source>
        <dbReference type="EMBL" id="EJW02676.1"/>
    </source>
</evidence>
<evidence type="ECO:0000256" key="1">
    <source>
        <dbReference type="ARBA" id="ARBA00022723"/>
    </source>
</evidence>
<evidence type="ECO:0000259" key="5">
    <source>
        <dbReference type="Pfam" id="PF11789"/>
    </source>
</evidence>
<evidence type="ECO:0000256" key="2">
    <source>
        <dbReference type="ARBA" id="ARBA00022771"/>
    </source>
</evidence>
<dbReference type="Pfam" id="PF11789">
    <property type="entry name" value="zf-Nse"/>
    <property type="match status" value="1"/>
</dbReference>
<dbReference type="InterPro" id="IPR013083">
    <property type="entry name" value="Znf_RING/FYVE/PHD"/>
</dbReference>
<dbReference type="SUPFAM" id="SSF57850">
    <property type="entry name" value="RING/U-box"/>
    <property type="match status" value="1"/>
</dbReference>
<proteinExistence type="predicted"/>
<dbReference type="InterPro" id="IPR004181">
    <property type="entry name" value="Znf_MIZ"/>
</dbReference>
<accession>J9D4F2</accession>
<evidence type="ECO:0000256" key="4">
    <source>
        <dbReference type="SAM" id="Coils"/>
    </source>
</evidence>
<organism evidence="6 7">
    <name type="scientific">Edhazardia aedis (strain USNM 41457)</name>
    <name type="common">Microsporidian parasite</name>
    <dbReference type="NCBI Taxonomy" id="1003232"/>
    <lineage>
        <taxon>Eukaryota</taxon>
        <taxon>Fungi</taxon>
        <taxon>Fungi incertae sedis</taxon>
        <taxon>Microsporidia</taxon>
        <taxon>Edhazardia</taxon>
    </lineage>
</organism>
<keyword evidence="2" id="KW-0863">Zinc-finger</keyword>
<keyword evidence="3" id="KW-0862">Zinc</keyword>
<dbReference type="Proteomes" id="UP000003163">
    <property type="component" value="Unassembled WGS sequence"/>
</dbReference>
<keyword evidence="7" id="KW-1185">Reference proteome</keyword>
<sequence length="153" mass="17792">MKKLDTLVQERLRILEELKQVLEKVNSENIDLYKKILTEKVLLENYKLVNRDSFASNKQKSFAEQHAIISSIASKKSEMKDYDEKLDISIVGNEIKTFDSNICLISMKEIVLPWRSTCGHVFDKSSVFDDQNKMRIETCPVLGCQKRLKKFTD</sequence>
<comment type="caution">
    <text evidence="6">The sequence shown here is derived from an EMBL/GenBank/DDBJ whole genome shotgun (WGS) entry which is preliminary data.</text>
</comment>
<reference evidence="7" key="2">
    <citation type="submission" date="2015-07" db="EMBL/GenBank/DDBJ databases">
        <title>Contrasting host-pathogen interactions and genome evolution in two generalist and specialist microsporidian pathogens of mosquitoes.</title>
        <authorList>
            <consortium name="The Broad Institute Genomics Platform"/>
            <consortium name="The Broad Institute Genome Sequencing Center for Infectious Disease"/>
            <person name="Cuomo C.A."/>
            <person name="Sanscrainte N.D."/>
            <person name="Goldberg J.M."/>
            <person name="Heiman D."/>
            <person name="Young S."/>
            <person name="Zeng Q."/>
            <person name="Becnel J.J."/>
            <person name="Birren B.W."/>
        </authorList>
    </citation>
    <scope>NUCLEOTIDE SEQUENCE [LARGE SCALE GENOMIC DNA]</scope>
    <source>
        <strain evidence="7">USNM 41457</strain>
    </source>
</reference>
<keyword evidence="1" id="KW-0479">Metal-binding</keyword>
<evidence type="ECO:0000313" key="7">
    <source>
        <dbReference type="Proteomes" id="UP000003163"/>
    </source>
</evidence>
<dbReference type="VEuPathDB" id="MicrosporidiaDB:EDEG_02928"/>
<dbReference type="EMBL" id="AFBI03000060">
    <property type="protein sequence ID" value="EJW02676.1"/>
    <property type="molecule type" value="Genomic_DNA"/>
</dbReference>
<feature type="coiled-coil region" evidence="4">
    <location>
        <begin position="4"/>
        <end position="35"/>
    </location>
</feature>
<evidence type="ECO:0000256" key="3">
    <source>
        <dbReference type="ARBA" id="ARBA00022833"/>
    </source>
</evidence>
<gene>
    <name evidence="6" type="ORF">EDEG_02928</name>
</gene>
<dbReference type="InParanoid" id="J9D4F2"/>
<dbReference type="HOGENOM" id="CLU_1713224_0_0_1"/>
<reference evidence="6 7" key="1">
    <citation type="submission" date="2011-08" db="EMBL/GenBank/DDBJ databases">
        <authorList>
            <person name="Liu Z.J."/>
            <person name="Shi F.L."/>
            <person name="Lu J.Q."/>
            <person name="Li M."/>
            <person name="Wang Z.L."/>
        </authorList>
    </citation>
    <scope>NUCLEOTIDE SEQUENCE [LARGE SCALE GENOMIC DNA]</scope>
    <source>
        <strain evidence="6 7">USNM 41457</strain>
    </source>
</reference>